<sequence length="410" mass="45163">MDPSRGQTAGSAPTAGSQRIELLDALRGLALLGILLANIHYFSGWLFLDAEGRAAMAGPGLASIEWFLYQMLIDGKFYTVFSFLFGIGFALQLERLRRRPDRGIALYLRRLGALLLIGLVHLCLIWDGDILALYALCGLLLLGVRDLGDRQLLWGAGLLIASPILGWPLLRWLGIEPSFGLEPLAYAMWGELTAGSSLGPVAWLAQPDWDALWVWMQTGPVFRAAYLIESWRLPKVLGVMMLGLWAGRRLDRGLLTVRPLLKRIALIGLGLGLPANAVYAAIGGLHQEQMLTGILAQTVYALGVVPLGLAYVALFAIAWQRREKRLAWLAAPGRMALSNYLAQSVICIALFYGVGLGLIGQLDPSQFLLIALAIFALQVAYSRHWLSRFRQGPMEALWRWATYGSRATQR</sequence>
<proteinExistence type="predicted"/>
<feature type="transmembrane region" description="Helical" evidence="1">
    <location>
        <begin position="340"/>
        <end position="359"/>
    </location>
</feature>
<comment type="caution">
    <text evidence="3">The sequence shown here is derived from an EMBL/GenBank/DDBJ whole genome shotgun (WGS) entry which is preliminary data.</text>
</comment>
<gene>
    <name evidence="3" type="ORF">M0G41_04910</name>
</gene>
<dbReference type="Pfam" id="PF04235">
    <property type="entry name" value="DUF418"/>
    <property type="match status" value="1"/>
</dbReference>
<dbReference type="RefSeq" id="WP_248205882.1">
    <property type="nucleotide sequence ID" value="NZ_JALNMH010000003.1"/>
</dbReference>
<dbReference type="Proteomes" id="UP001431449">
    <property type="component" value="Unassembled WGS sequence"/>
</dbReference>
<keyword evidence="1" id="KW-0472">Membrane</keyword>
<dbReference type="EMBL" id="JALNMH010000003">
    <property type="protein sequence ID" value="MCK7593009.1"/>
    <property type="molecule type" value="Genomic_DNA"/>
</dbReference>
<feature type="transmembrane region" description="Helical" evidence="1">
    <location>
        <begin position="294"/>
        <end position="319"/>
    </location>
</feature>
<dbReference type="PANTHER" id="PTHR30590">
    <property type="entry name" value="INNER MEMBRANE PROTEIN"/>
    <property type="match status" value="1"/>
</dbReference>
<feature type="transmembrane region" description="Helical" evidence="1">
    <location>
        <begin position="29"/>
        <end position="48"/>
    </location>
</feature>
<evidence type="ECO:0000256" key="1">
    <source>
        <dbReference type="SAM" id="Phobius"/>
    </source>
</evidence>
<evidence type="ECO:0000259" key="2">
    <source>
        <dbReference type="Pfam" id="PF04235"/>
    </source>
</evidence>
<evidence type="ECO:0000313" key="4">
    <source>
        <dbReference type="Proteomes" id="UP001431449"/>
    </source>
</evidence>
<dbReference type="InterPro" id="IPR052529">
    <property type="entry name" value="Bact_Transport_Assoc"/>
</dbReference>
<dbReference type="InterPro" id="IPR007349">
    <property type="entry name" value="DUF418"/>
</dbReference>
<keyword evidence="1" id="KW-0812">Transmembrane</keyword>
<feature type="domain" description="DUF418" evidence="2">
    <location>
        <begin position="258"/>
        <end position="404"/>
    </location>
</feature>
<evidence type="ECO:0000313" key="3">
    <source>
        <dbReference type="EMBL" id="MCK7593009.1"/>
    </source>
</evidence>
<feature type="transmembrane region" description="Helical" evidence="1">
    <location>
        <begin position="68"/>
        <end position="91"/>
    </location>
</feature>
<feature type="transmembrane region" description="Helical" evidence="1">
    <location>
        <begin position="111"/>
        <end position="141"/>
    </location>
</feature>
<reference evidence="3" key="1">
    <citation type="submission" date="2022-04" db="EMBL/GenBank/DDBJ databases">
        <title>Lysobacter sp. CAU 1642 isolated from sea sand.</title>
        <authorList>
            <person name="Kim W."/>
        </authorList>
    </citation>
    <scope>NUCLEOTIDE SEQUENCE</scope>
    <source>
        <strain evidence="3">CAU 1642</strain>
    </source>
</reference>
<feature type="transmembrane region" description="Helical" evidence="1">
    <location>
        <begin position="365"/>
        <end position="381"/>
    </location>
</feature>
<feature type="transmembrane region" description="Helical" evidence="1">
    <location>
        <begin position="264"/>
        <end position="282"/>
    </location>
</feature>
<protein>
    <submittedName>
        <fullName evidence="3">DUF418 domain-containing protein</fullName>
    </submittedName>
</protein>
<accession>A0ABT0GFP2</accession>
<keyword evidence="1" id="KW-1133">Transmembrane helix</keyword>
<name>A0ABT0GFP2_9GAMM</name>
<dbReference type="PANTHER" id="PTHR30590:SF2">
    <property type="entry name" value="INNER MEMBRANE PROTEIN"/>
    <property type="match status" value="1"/>
</dbReference>
<keyword evidence="4" id="KW-1185">Reference proteome</keyword>
<feature type="transmembrane region" description="Helical" evidence="1">
    <location>
        <begin position="153"/>
        <end position="172"/>
    </location>
</feature>
<organism evidence="3 4">
    <name type="scientific">Pseudomarimonas salicorniae</name>
    <dbReference type="NCBI Taxonomy" id="2933270"/>
    <lineage>
        <taxon>Bacteria</taxon>
        <taxon>Pseudomonadati</taxon>
        <taxon>Pseudomonadota</taxon>
        <taxon>Gammaproteobacteria</taxon>
        <taxon>Lysobacterales</taxon>
        <taxon>Lysobacteraceae</taxon>
        <taxon>Pseudomarimonas</taxon>
    </lineage>
</organism>